<protein>
    <submittedName>
        <fullName evidence="2">Transmembrane protein</fullName>
    </submittedName>
</protein>
<reference evidence="2" key="1">
    <citation type="submission" date="2013-12" db="EMBL/GenBank/DDBJ databases">
        <authorList>
            <person name="Omoto C.K."/>
            <person name="Sibley D."/>
            <person name="Venepally P."/>
            <person name="Hadjithomas M."/>
            <person name="Karamycheva S."/>
            <person name="Brunk B."/>
            <person name="Roos D."/>
            <person name="Caler E."/>
            <person name="Lorenzi H."/>
        </authorList>
    </citation>
    <scope>NUCLEOTIDE SEQUENCE</scope>
</reference>
<keyword evidence="1" id="KW-1133">Transmembrane helix</keyword>
<dbReference type="VEuPathDB" id="CryptoDB:GNI_006940"/>
<gene>
    <name evidence="2" type="ORF">GNI_006940</name>
</gene>
<sequence>MEYESTTLARYWIALWVGAFLVGVIILSQWTQKKLLQRTQAALAAELGYEEEVFSTDVGTSLEETTATSGETVNDLRRRICGLADLDTDEHAATERYRAAVGANREPERGLLPTTIDASTGQSFAATRKNAPRKANFRPLDLDKERKFADQISSYFQELKTLWPKDQFEPDPELIEHVKGIINKINEDFNVLTQRFKDDRVSASHCMSMCCTAILKFDVRPSPFKRIHSSRHSRRVFMCWTQFVKRTSRYRQTAEISLKQLCPLFGPRSSFVCNVAYRK</sequence>
<dbReference type="EMBL" id="AFNH02000052">
    <property type="protein sequence ID" value="EZG87456.1"/>
    <property type="molecule type" value="Genomic_DNA"/>
</dbReference>
<organism evidence="2 3">
    <name type="scientific">Gregarina niphandrodes</name>
    <name type="common">Septate eugregarine</name>
    <dbReference type="NCBI Taxonomy" id="110365"/>
    <lineage>
        <taxon>Eukaryota</taxon>
        <taxon>Sar</taxon>
        <taxon>Alveolata</taxon>
        <taxon>Apicomplexa</taxon>
        <taxon>Conoidasida</taxon>
        <taxon>Gregarinasina</taxon>
        <taxon>Eugregarinorida</taxon>
        <taxon>Gregarinidae</taxon>
        <taxon>Gregarina</taxon>
    </lineage>
</organism>
<evidence type="ECO:0000313" key="3">
    <source>
        <dbReference type="Proteomes" id="UP000019763"/>
    </source>
</evidence>
<dbReference type="AlphaFoldDB" id="A0A023BDB9"/>
<dbReference type="RefSeq" id="XP_011128661.1">
    <property type="nucleotide sequence ID" value="XM_011130359.1"/>
</dbReference>
<evidence type="ECO:0000256" key="1">
    <source>
        <dbReference type="SAM" id="Phobius"/>
    </source>
</evidence>
<evidence type="ECO:0000313" key="2">
    <source>
        <dbReference type="EMBL" id="EZG87456.1"/>
    </source>
</evidence>
<keyword evidence="3" id="KW-1185">Reference proteome</keyword>
<name>A0A023BDB9_GRENI</name>
<proteinExistence type="predicted"/>
<keyword evidence="1 2" id="KW-0812">Transmembrane</keyword>
<keyword evidence="1" id="KW-0472">Membrane</keyword>
<feature type="transmembrane region" description="Helical" evidence="1">
    <location>
        <begin position="12"/>
        <end position="30"/>
    </location>
</feature>
<dbReference type="Proteomes" id="UP000019763">
    <property type="component" value="Unassembled WGS sequence"/>
</dbReference>
<accession>A0A023BDB9</accession>
<comment type="caution">
    <text evidence="2">The sequence shown here is derived from an EMBL/GenBank/DDBJ whole genome shotgun (WGS) entry which is preliminary data.</text>
</comment>
<dbReference type="GeneID" id="22910524"/>